<name>A0ABS3KDA7_9PROT</name>
<evidence type="ECO:0000256" key="3">
    <source>
        <dbReference type="ARBA" id="ARBA00022448"/>
    </source>
</evidence>
<evidence type="ECO:0000313" key="8">
    <source>
        <dbReference type="Proteomes" id="UP001518990"/>
    </source>
</evidence>
<dbReference type="GO" id="GO:0005524">
    <property type="term" value="F:ATP binding"/>
    <property type="evidence" value="ECO:0007669"/>
    <property type="project" value="UniProtKB-KW"/>
</dbReference>
<keyword evidence="4" id="KW-0547">Nucleotide-binding</keyword>
<evidence type="ECO:0000256" key="4">
    <source>
        <dbReference type="ARBA" id="ARBA00022741"/>
    </source>
</evidence>
<organism evidence="7 8">
    <name type="scientific">Roseomonas marmotae</name>
    <dbReference type="NCBI Taxonomy" id="2768161"/>
    <lineage>
        <taxon>Bacteria</taxon>
        <taxon>Pseudomonadati</taxon>
        <taxon>Pseudomonadota</taxon>
        <taxon>Alphaproteobacteria</taxon>
        <taxon>Acetobacterales</taxon>
        <taxon>Roseomonadaceae</taxon>
        <taxon>Roseomonas</taxon>
    </lineage>
</organism>
<dbReference type="InterPro" id="IPR050319">
    <property type="entry name" value="ABC_transp_ATP-bind"/>
</dbReference>
<evidence type="ECO:0000256" key="5">
    <source>
        <dbReference type="ARBA" id="ARBA00022840"/>
    </source>
</evidence>
<proteinExistence type="inferred from homology"/>
<dbReference type="PROSITE" id="PS00211">
    <property type="entry name" value="ABC_TRANSPORTER_1"/>
    <property type="match status" value="1"/>
</dbReference>
<dbReference type="Pfam" id="PF00005">
    <property type="entry name" value="ABC_tran"/>
    <property type="match status" value="1"/>
</dbReference>
<comment type="subcellular location">
    <subcellularLocation>
        <location evidence="1">Cell inner membrane</location>
        <topology evidence="1">Peripheral membrane protein</topology>
    </subcellularLocation>
</comment>
<keyword evidence="3" id="KW-0813">Transport</keyword>
<dbReference type="CDD" id="cd03257">
    <property type="entry name" value="ABC_NikE_OppD_transporters"/>
    <property type="match status" value="1"/>
</dbReference>
<comment type="similarity">
    <text evidence="2">Belongs to the ABC transporter superfamily.</text>
</comment>
<reference evidence="7 8" key="1">
    <citation type="submission" date="2020-09" db="EMBL/GenBank/DDBJ databases">
        <title>Roseomonas.</title>
        <authorList>
            <person name="Zhu W."/>
        </authorList>
    </citation>
    <scope>NUCLEOTIDE SEQUENCE [LARGE SCALE GENOMIC DNA]</scope>
    <source>
        <strain evidence="7 8">1311</strain>
    </source>
</reference>
<comment type="caution">
    <text evidence="7">The sequence shown here is derived from an EMBL/GenBank/DDBJ whole genome shotgun (WGS) entry which is preliminary data.</text>
</comment>
<evidence type="ECO:0000313" key="7">
    <source>
        <dbReference type="EMBL" id="MBO1074628.1"/>
    </source>
</evidence>
<sequence>MTLLQNAELLRVDRVSKVFGGHKGILGGSKPLLRAVDSVSFNLDRGETLGLVGESGSGKSTLGRLVLRLLDSSDGSITFEGKEISTLSPRAVRGLRQRMQMVFQDPYGSLDPRMTAGDIIAEPLLVHGTPKHEIGGLVRDAMRQVGLSVAMASRYPHEFSGGQRQRIGIARAIVLRPSLLVLDEPVSALDVSVQAQILNLLRDLQRKLGLAYLFIAHDLSVVRHVSDRVAVMYLGRIIEIAARDHLYENPRHPYTISLLSAVPVADPVKERSRTRILMHGEIGSAAAMPTGCSFHKRCFRARLISARPGVEPTVTSDGGTVPRICASEVPALRAQPGRTHAVACHFADDTPPPSVEH</sequence>
<dbReference type="Pfam" id="PF08352">
    <property type="entry name" value="oligo_HPY"/>
    <property type="match status" value="1"/>
</dbReference>
<feature type="domain" description="ABC transporter" evidence="6">
    <location>
        <begin position="10"/>
        <end position="259"/>
    </location>
</feature>
<dbReference type="InterPro" id="IPR003593">
    <property type="entry name" value="AAA+_ATPase"/>
</dbReference>
<gene>
    <name evidence="7" type="ORF">IAI60_08400</name>
</gene>
<protein>
    <submittedName>
        <fullName evidence="7">ATP-binding cassette domain-containing protein</fullName>
    </submittedName>
</protein>
<dbReference type="Gene3D" id="3.40.50.300">
    <property type="entry name" value="P-loop containing nucleotide triphosphate hydrolases"/>
    <property type="match status" value="1"/>
</dbReference>
<accession>A0ABS3KDA7</accession>
<evidence type="ECO:0000256" key="2">
    <source>
        <dbReference type="ARBA" id="ARBA00005417"/>
    </source>
</evidence>
<dbReference type="PANTHER" id="PTHR43776:SF7">
    <property type="entry name" value="D,D-DIPEPTIDE TRANSPORT ATP-BINDING PROTEIN DDPF-RELATED"/>
    <property type="match status" value="1"/>
</dbReference>
<dbReference type="NCBIfam" id="TIGR01727">
    <property type="entry name" value="oligo_HPY"/>
    <property type="match status" value="1"/>
</dbReference>
<evidence type="ECO:0000259" key="6">
    <source>
        <dbReference type="PROSITE" id="PS50893"/>
    </source>
</evidence>
<dbReference type="InterPro" id="IPR027417">
    <property type="entry name" value="P-loop_NTPase"/>
</dbReference>
<dbReference type="Proteomes" id="UP001518990">
    <property type="component" value="Unassembled WGS sequence"/>
</dbReference>
<dbReference type="RefSeq" id="WP_207446291.1">
    <property type="nucleotide sequence ID" value="NZ_CP061094.1"/>
</dbReference>
<dbReference type="SUPFAM" id="SSF52540">
    <property type="entry name" value="P-loop containing nucleoside triphosphate hydrolases"/>
    <property type="match status" value="1"/>
</dbReference>
<dbReference type="InterPro" id="IPR013563">
    <property type="entry name" value="Oligopep_ABC_C"/>
</dbReference>
<dbReference type="SMART" id="SM00382">
    <property type="entry name" value="AAA"/>
    <property type="match status" value="1"/>
</dbReference>
<dbReference type="EMBL" id="JACTNF010000006">
    <property type="protein sequence ID" value="MBO1074628.1"/>
    <property type="molecule type" value="Genomic_DNA"/>
</dbReference>
<dbReference type="PROSITE" id="PS50893">
    <property type="entry name" value="ABC_TRANSPORTER_2"/>
    <property type="match status" value="1"/>
</dbReference>
<dbReference type="InterPro" id="IPR017871">
    <property type="entry name" value="ABC_transporter-like_CS"/>
</dbReference>
<dbReference type="InterPro" id="IPR003439">
    <property type="entry name" value="ABC_transporter-like_ATP-bd"/>
</dbReference>
<keyword evidence="8" id="KW-1185">Reference proteome</keyword>
<keyword evidence="5 7" id="KW-0067">ATP-binding</keyword>
<evidence type="ECO:0000256" key="1">
    <source>
        <dbReference type="ARBA" id="ARBA00004417"/>
    </source>
</evidence>
<dbReference type="PANTHER" id="PTHR43776">
    <property type="entry name" value="TRANSPORT ATP-BINDING PROTEIN"/>
    <property type="match status" value="1"/>
</dbReference>